<accession>A0A7S8EDT7</accession>
<comment type="catalytic activity">
    <reaction evidence="3">
        <text>Endohydrolysis of (1-&gt;4)-alpha-D-glucosidic linkages in polysaccharides containing three or more (1-&gt;4)-alpha-linked D-glucose units.</text>
        <dbReference type="EC" id="3.2.1.1"/>
    </reaction>
</comment>
<reference evidence="6 7" key="1">
    <citation type="submission" date="2020-02" db="EMBL/GenBank/DDBJ databases">
        <authorList>
            <person name="Zheng R.K."/>
            <person name="Sun C.M."/>
        </authorList>
    </citation>
    <scope>NUCLEOTIDE SEQUENCE [LARGE SCALE GENOMIC DNA]</scope>
    <source>
        <strain evidence="7">rifampicinis</strain>
    </source>
</reference>
<dbReference type="InterPro" id="IPR045857">
    <property type="entry name" value="O16G_dom_2"/>
</dbReference>
<evidence type="ECO:0000313" key="7">
    <source>
        <dbReference type="Proteomes" id="UP000594468"/>
    </source>
</evidence>
<dbReference type="InterPro" id="IPR017853">
    <property type="entry name" value="GH"/>
</dbReference>
<gene>
    <name evidence="6" type="ORF">G4Y79_11210</name>
</gene>
<dbReference type="InterPro" id="IPR006047">
    <property type="entry name" value="GH13_cat_dom"/>
</dbReference>
<comment type="similarity">
    <text evidence="1 2">Belongs to the glycosyl hydrolase 13 family.</text>
</comment>
<name>A0A7S8EDT7_9CHLR</name>
<dbReference type="GO" id="GO:0004556">
    <property type="term" value="F:alpha-amylase activity"/>
    <property type="evidence" value="ECO:0007669"/>
    <property type="project" value="UniProtKB-UniRule"/>
</dbReference>
<sequence>MRKRLLLVGLLLLVLVSVVSAQETQVEETVVADDVSVEWWDETVWYLLFVRSFYDSDGDGIGDLQGITEKLDYLNDGDPTTTDDLGITGIWLMPITDAASYHGYDTIDYRAIDPDYGTIEDLEVLLDAAHERGIRVIMDLVMNHTSSQHPWFIQSAAGDAEYADWYIWRDENPGYLGPWGANAWYALNGRWYYAPFWSEMPDLNYDNPDVLAEMFDVATMWVEDVGVDGYRLDAVRYLLEDEVDGRPVLADAPINRALLTDLNETIKETNPEAVTIGEIWTSSNAVRRYVDEGSVDMAFEFDLADAIVSSASAGNQRNIYNRMRSILPTYEYGQWASFTTNHDQARLLSQLNGNIEANKMAASMLLLGQGSPFIYYGEEIGMQGNKPDELIRTPMQWDETAETGGFTQGTPWEPLTAGFEQATVAGETDDPASLLSHYRALVHLRNETPALSIGQTALVESNYRSVYSFVRYTADETVLVILNLDNEETRDFSLTLEEGPLSELTSAEVLFGDMEPALPEMNEAGGFSEYVPFDEPMPPYTTVVIRLN</sequence>
<dbReference type="AlphaFoldDB" id="A0A7S8EDT7"/>
<dbReference type="Gene3D" id="3.90.400.10">
    <property type="entry name" value="Oligo-1,6-glucosidase, Domain 2"/>
    <property type="match status" value="1"/>
</dbReference>
<dbReference type="PANTHER" id="PTHR10357:SF179">
    <property type="entry name" value="NEUTRAL AND BASIC AMINO ACID TRANSPORT PROTEIN RBAT"/>
    <property type="match status" value="1"/>
</dbReference>
<evidence type="ECO:0000256" key="2">
    <source>
        <dbReference type="RuleBase" id="RU003615"/>
    </source>
</evidence>
<keyword evidence="3" id="KW-0119">Carbohydrate metabolism</keyword>
<dbReference type="InterPro" id="IPR006046">
    <property type="entry name" value="Alpha_amylase"/>
</dbReference>
<dbReference type="GO" id="GO:0009313">
    <property type="term" value="P:oligosaccharide catabolic process"/>
    <property type="evidence" value="ECO:0007669"/>
    <property type="project" value="TreeGrafter"/>
</dbReference>
<evidence type="ECO:0000256" key="3">
    <source>
        <dbReference type="RuleBase" id="RU361134"/>
    </source>
</evidence>
<dbReference type="RefSeq" id="WP_195172971.1">
    <property type="nucleotide sequence ID" value="NZ_CP062983.1"/>
</dbReference>
<protein>
    <recommendedName>
        <fullName evidence="3">Alpha-amylase</fullName>
        <ecNumber evidence="3">3.2.1.1</ecNumber>
    </recommendedName>
</protein>
<evidence type="ECO:0000256" key="4">
    <source>
        <dbReference type="SAM" id="SignalP"/>
    </source>
</evidence>
<feature type="domain" description="Glycosyl hydrolase family 13 catalytic" evidence="5">
    <location>
        <begin position="47"/>
        <end position="445"/>
    </location>
</feature>
<dbReference type="GO" id="GO:0043169">
    <property type="term" value="F:cation binding"/>
    <property type="evidence" value="ECO:0007669"/>
    <property type="project" value="InterPro"/>
</dbReference>
<feature type="signal peptide" evidence="4">
    <location>
        <begin position="1"/>
        <end position="21"/>
    </location>
</feature>
<dbReference type="SUPFAM" id="SSF51011">
    <property type="entry name" value="Glycosyl hydrolase domain"/>
    <property type="match status" value="1"/>
</dbReference>
<organism evidence="6 7">
    <name type="scientific">Phototrophicus methaneseepsis</name>
    <dbReference type="NCBI Taxonomy" id="2710758"/>
    <lineage>
        <taxon>Bacteria</taxon>
        <taxon>Bacillati</taxon>
        <taxon>Chloroflexota</taxon>
        <taxon>Candidatus Thermofontia</taxon>
        <taxon>Phototrophicales</taxon>
        <taxon>Phototrophicaceae</taxon>
        <taxon>Phototrophicus</taxon>
    </lineage>
</organism>
<keyword evidence="3" id="KW-0326">Glycosidase</keyword>
<evidence type="ECO:0000256" key="1">
    <source>
        <dbReference type="ARBA" id="ARBA00008061"/>
    </source>
</evidence>
<dbReference type="PRINTS" id="PR00110">
    <property type="entry name" value="ALPHAAMYLASE"/>
</dbReference>
<keyword evidence="7" id="KW-1185">Reference proteome</keyword>
<evidence type="ECO:0000313" key="6">
    <source>
        <dbReference type="EMBL" id="QPC84908.1"/>
    </source>
</evidence>
<dbReference type="CDD" id="cd11316">
    <property type="entry name" value="AmyAc_bac2_AmyA"/>
    <property type="match status" value="1"/>
</dbReference>
<evidence type="ECO:0000259" key="5">
    <source>
        <dbReference type="SMART" id="SM00642"/>
    </source>
</evidence>
<feature type="chain" id="PRO_5032344937" description="Alpha-amylase" evidence="4">
    <location>
        <begin position="22"/>
        <end position="548"/>
    </location>
</feature>
<dbReference type="Pfam" id="PF00128">
    <property type="entry name" value="Alpha-amylase"/>
    <property type="match status" value="1"/>
</dbReference>
<dbReference type="EMBL" id="CP062983">
    <property type="protein sequence ID" value="QPC84908.1"/>
    <property type="molecule type" value="Genomic_DNA"/>
</dbReference>
<dbReference type="KEGG" id="pmet:G4Y79_11210"/>
<keyword evidence="3" id="KW-0378">Hydrolase</keyword>
<keyword evidence="4" id="KW-0732">Signal</keyword>
<dbReference type="Proteomes" id="UP000594468">
    <property type="component" value="Chromosome"/>
</dbReference>
<dbReference type="PANTHER" id="PTHR10357">
    <property type="entry name" value="ALPHA-AMYLASE FAMILY MEMBER"/>
    <property type="match status" value="1"/>
</dbReference>
<dbReference type="SUPFAM" id="SSF51445">
    <property type="entry name" value="(Trans)glycosidases"/>
    <property type="match status" value="1"/>
</dbReference>
<proteinExistence type="inferred from homology"/>
<dbReference type="Gene3D" id="3.20.20.80">
    <property type="entry name" value="Glycosidases"/>
    <property type="match status" value="1"/>
</dbReference>
<dbReference type="EC" id="3.2.1.1" evidence="3"/>
<dbReference type="SMART" id="SM00642">
    <property type="entry name" value="Aamy"/>
    <property type="match status" value="1"/>
</dbReference>